<reference evidence="2 3" key="1">
    <citation type="submission" date="2021-06" db="EMBL/GenBank/DDBJ databases">
        <title>Complete genome sequence of the secondary alcohol utilizing methanogen Methanospirillum hungatei strain GP1.</title>
        <authorList>
            <person name="Day L.A."/>
            <person name="Costa K.C."/>
        </authorList>
    </citation>
    <scope>NUCLEOTIDE SEQUENCE [LARGE SCALE GENOMIC DNA]</scope>
    <source>
        <strain evidence="2 3">GP1</strain>
    </source>
</reference>
<dbReference type="OrthoDB" id="24516at2157"/>
<evidence type="ECO:0000259" key="1">
    <source>
        <dbReference type="Pfam" id="PF03061"/>
    </source>
</evidence>
<accession>A0A8F5ZGM1</accession>
<dbReference type="InterPro" id="IPR052723">
    <property type="entry name" value="Acyl-CoA_thioesterase_PaaI"/>
</dbReference>
<evidence type="ECO:0000313" key="2">
    <source>
        <dbReference type="EMBL" id="QXO94709.1"/>
    </source>
</evidence>
<name>A0A8F5ZGM1_METHU</name>
<dbReference type="InterPro" id="IPR003736">
    <property type="entry name" value="PAAI_dom"/>
</dbReference>
<protein>
    <submittedName>
        <fullName evidence="2">PaaI family thioesterase</fullName>
    </submittedName>
</protein>
<proteinExistence type="predicted"/>
<dbReference type="PANTHER" id="PTHR42856">
    <property type="entry name" value="ACYL-COENZYME A THIOESTERASE PAAI"/>
    <property type="match status" value="1"/>
</dbReference>
<dbReference type="AlphaFoldDB" id="A0A8F5ZGM1"/>
<dbReference type="CDD" id="cd03443">
    <property type="entry name" value="PaaI_thioesterase"/>
    <property type="match status" value="1"/>
</dbReference>
<dbReference type="GO" id="GO:0016289">
    <property type="term" value="F:acyl-CoA hydrolase activity"/>
    <property type="evidence" value="ECO:0007669"/>
    <property type="project" value="TreeGrafter"/>
</dbReference>
<gene>
    <name evidence="2" type="ORF">KSK55_15600</name>
</gene>
<dbReference type="InterPro" id="IPR006683">
    <property type="entry name" value="Thioestr_dom"/>
</dbReference>
<dbReference type="Pfam" id="PF03061">
    <property type="entry name" value="4HBT"/>
    <property type="match status" value="1"/>
</dbReference>
<organism evidence="2 3">
    <name type="scientific">Methanospirillum hungatei</name>
    <dbReference type="NCBI Taxonomy" id="2203"/>
    <lineage>
        <taxon>Archaea</taxon>
        <taxon>Methanobacteriati</taxon>
        <taxon>Methanobacteriota</taxon>
        <taxon>Stenosarchaea group</taxon>
        <taxon>Methanomicrobia</taxon>
        <taxon>Methanomicrobiales</taxon>
        <taxon>Methanospirillaceae</taxon>
        <taxon>Methanospirillum</taxon>
    </lineage>
</organism>
<dbReference type="Proteomes" id="UP000694228">
    <property type="component" value="Chromosome"/>
</dbReference>
<dbReference type="NCBIfam" id="TIGR00369">
    <property type="entry name" value="unchar_dom_1"/>
    <property type="match status" value="1"/>
</dbReference>
<sequence length="131" mass="14021">MNFGESFLTSDRFASELGIVYEESGAGHATLSLRISSKHLNAHGTVHGGVIFTLADCAFAIACNTDDVPSVAINTSISYMRPVSGGILIAKASEFSKTKTLGTYSVVVLDGDERKIAQFQGMAYRIQPDTR</sequence>
<evidence type="ECO:0000313" key="3">
    <source>
        <dbReference type="Proteomes" id="UP000694228"/>
    </source>
</evidence>
<dbReference type="PANTHER" id="PTHR42856:SF1">
    <property type="entry name" value="ACYL-COENZYME A THIOESTERASE PAAI"/>
    <property type="match status" value="1"/>
</dbReference>
<feature type="domain" description="Thioesterase" evidence="1">
    <location>
        <begin position="43"/>
        <end position="116"/>
    </location>
</feature>
<dbReference type="EMBL" id="CP077107">
    <property type="protein sequence ID" value="QXO94709.1"/>
    <property type="molecule type" value="Genomic_DNA"/>
</dbReference>